<name>A0A4R9AJ24_9MICO</name>
<dbReference type="InterPro" id="IPR051604">
    <property type="entry name" value="Ergot_Alk_Oxidoreductase"/>
</dbReference>
<evidence type="ECO:0000313" key="3">
    <source>
        <dbReference type="Proteomes" id="UP000298170"/>
    </source>
</evidence>
<dbReference type="RefSeq" id="WP_134512996.1">
    <property type="nucleotide sequence ID" value="NZ_SOHJ01000002.1"/>
</dbReference>
<organism evidence="2 3">
    <name type="scientific">Cryobacterium suzukii</name>
    <dbReference type="NCBI Taxonomy" id="1259198"/>
    <lineage>
        <taxon>Bacteria</taxon>
        <taxon>Bacillati</taxon>
        <taxon>Actinomycetota</taxon>
        <taxon>Actinomycetes</taxon>
        <taxon>Micrococcales</taxon>
        <taxon>Microbacteriaceae</taxon>
        <taxon>Cryobacterium</taxon>
    </lineage>
</organism>
<dbReference type="PANTHER" id="PTHR43162:SF1">
    <property type="entry name" value="PRESTALK A DIFFERENTIATION PROTEIN A"/>
    <property type="match status" value="1"/>
</dbReference>
<dbReference type="Proteomes" id="UP000298170">
    <property type="component" value="Unassembled WGS sequence"/>
</dbReference>
<feature type="domain" description="NmrA-like" evidence="1">
    <location>
        <begin position="4"/>
        <end position="222"/>
    </location>
</feature>
<dbReference type="InterPro" id="IPR008030">
    <property type="entry name" value="NmrA-like"/>
</dbReference>
<dbReference type="Pfam" id="PF05368">
    <property type="entry name" value="NmrA"/>
    <property type="match status" value="1"/>
</dbReference>
<proteinExistence type="predicted"/>
<evidence type="ECO:0000313" key="2">
    <source>
        <dbReference type="EMBL" id="TFD62642.1"/>
    </source>
</evidence>
<dbReference type="Gene3D" id="3.40.50.720">
    <property type="entry name" value="NAD(P)-binding Rossmann-like Domain"/>
    <property type="match status" value="1"/>
</dbReference>
<dbReference type="EMBL" id="SOHJ01000002">
    <property type="protein sequence ID" value="TFD62642.1"/>
    <property type="molecule type" value="Genomic_DNA"/>
</dbReference>
<keyword evidence="3" id="KW-1185">Reference proteome</keyword>
<protein>
    <submittedName>
        <fullName evidence="2">SDR family oxidoreductase</fullName>
    </submittedName>
</protein>
<dbReference type="AlphaFoldDB" id="A0A4R9AJ24"/>
<comment type="caution">
    <text evidence="2">The sequence shown here is derived from an EMBL/GenBank/DDBJ whole genome shotgun (WGS) entry which is preliminary data.</text>
</comment>
<sequence length="299" mass="32687">MAHDLILVTGATGNIGRVVVERLLSAGLRVRAAGRTSESVARMFGDRVEAVALDFTDNTTWPAAFAGIQRMFLLRPPHLGKPKEQMIPALEFAQHSGVEQMVFLSLQGAEKNKVVPHAAIEAWLRTSGVAWTFVRASFFHQNLSTTHLTDIRDRDEIVVPAGRGATAFVDAEDIGAIAAVALLDPQSHADTAYTVTGSEALTYHQVAQILTAELGRPIRYARPGIVRYLRHARRTLGMPWGMVLVTAAIYTTARLGMAAELTDTVRTVLGREPIRFAEFAHRERAVWNPTQTSADLPSS</sequence>
<dbReference type="CDD" id="cd05269">
    <property type="entry name" value="TMR_SDR_a"/>
    <property type="match status" value="1"/>
</dbReference>
<reference evidence="2 3" key="1">
    <citation type="submission" date="2019-03" db="EMBL/GenBank/DDBJ databases">
        <title>Genomics of glacier-inhabiting Cryobacterium strains.</title>
        <authorList>
            <person name="Liu Q."/>
            <person name="Xin Y.-H."/>
        </authorList>
    </citation>
    <scope>NUCLEOTIDE SEQUENCE [LARGE SCALE GENOMIC DNA]</scope>
    <source>
        <strain evidence="2 3">Sr39</strain>
    </source>
</reference>
<evidence type="ECO:0000259" key="1">
    <source>
        <dbReference type="Pfam" id="PF05368"/>
    </source>
</evidence>
<gene>
    <name evidence="2" type="ORF">E3T39_01465</name>
</gene>
<dbReference type="PANTHER" id="PTHR43162">
    <property type="match status" value="1"/>
</dbReference>
<dbReference type="OrthoDB" id="5180065at2"/>
<dbReference type="InterPro" id="IPR036291">
    <property type="entry name" value="NAD(P)-bd_dom_sf"/>
</dbReference>
<dbReference type="Gene3D" id="3.90.25.10">
    <property type="entry name" value="UDP-galactose 4-epimerase, domain 1"/>
    <property type="match status" value="1"/>
</dbReference>
<accession>A0A4R9AJ24</accession>
<dbReference type="SUPFAM" id="SSF51735">
    <property type="entry name" value="NAD(P)-binding Rossmann-fold domains"/>
    <property type="match status" value="1"/>
</dbReference>